<gene>
    <name evidence="8" type="ORF">FHU37_001140</name>
</gene>
<proteinExistence type="inferred from homology"/>
<evidence type="ECO:0000256" key="3">
    <source>
        <dbReference type="ARBA" id="ARBA00023015"/>
    </source>
</evidence>
<dbReference type="Pfam" id="PF00486">
    <property type="entry name" value="Trans_reg_C"/>
    <property type="match status" value="1"/>
</dbReference>
<dbReference type="InterPro" id="IPR016032">
    <property type="entry name" value="Sig_transdc_resp-reg_C-effctor"/>
</dbReference>
<dbReference type="EMBL" id="JACBZD010000001">
    <property type="protein sequence ID" value="NYI04197.1"/>
    <property type="molecule type" value="Genomic_DNA"/>
</dbReference>
<dbReference type="Pfam" id="PF03704">
    <property type="entry name" value="BTAD"/>
    <property type="match status" value="1"/>
</dbReference>
<name>A0A852ZRV7_9ACTN</name>
<dbReference type="InterPro" id="IPR011990">
    <property type="entry name" value="TPR-like_helical_dom_sf"/>
</dbReference>
<dbReference type="GO" id="GO:0006355">
    <property type="term" value="P:regulation of DNA-templated transcription"/>
    <property type="evidence" value="ECO:0007669"/>
    <property type="project" value="InterPro"/>
</dbReference>
<evidence type="ECO:0000256" key="2">
    <source>
        <dbReference type="ARBA" id="ARBA00023012"/>
    </source>
</evidence>
<evidence type="ECO:0000313" key="9">
    <source>
        <dbReference type="Proteomes" id="UP000567795"/>
    </source>
</evidence>
<evidence type="ECO:0000256" key="4">
    <source>
        <dbReference type="ARBA" id="ARBA00023125"/>
    </source>
</evidence>
<dbReference type="GO" id="GO:0003677">
    <property type="term" value="F:DNA binding"/>
    <property type="evidence" value="ECO:0007669"/>
    <property type="project" value="UniProtKB-UniRule"/>
</dbReference>
<dbReference type="PANTHER" id="PTHR35807">
    <property type="entry name" value="TRANSCRIPTIONAL REGULATOR REDD-RELATED"/>
    <property type="match status" value="1"/>
</dbReference>
<keyword evidence="9" id="KW-1185">Reference proteome</keyword>
<dbReference type="InterPro" id="IPR001867">
    <property type="entry name" value="OmpR/PhoB-type_DNA-bd"/>
</dbReference>
<keyword evidence="3" id="KW-0805">Transcription regulation</keyword>
<dbReference type="InterPro" id="IPR005158">
    <property type="entry name" value="BTAD"/>
</dbReference>
<sequence length="293" mass="31642">MDISVLGSFTVRECGRNVVPTAAKPRKLLALLATHPDQLLSVRSILDELWGEDLPRSAMTTLQTYVLHVRNHIVSALVEAGRPASAAKAVLVTQARGYLLATHGGAVDLREYERLAAEGHRAVEAGRWAEASDRFRGALGLWRGPALVDVEAGPLLSVQVARLEESRLSVVAQMMEAELRIGRHHRVLDELAGLVEQHPTHESLHALYMLALYRAGRRDRALEVYARLRRVLDDTLGLEPLASVQRLHGDILNSHPGLDAPDAEGTAGEAGRDRDGAAVAALAVSGAGFRGVS</sequence>
<dbReference type="SUPFAM" id="SSF48452">
    <property type="entry name" value="TPR-like"/>
    <property type="match status" value="1"/>
</dbReference>
<reference evidence="8 9" key="1">
    <citation type="submission" date="2020-07" db="EMBL/GenBank/DDBJ databases">
        <title>Sequencing the genomes of 1000 actinobacteria strains.</title>
        <authorList>
            <person name="Klenk H.-P."/>
        </authorList>
    </citation>
    <scope>NUCLEOTIDE SEQUENCE [LARGE SCALE GENOMIC DNA]</scope>
    <source>
        <strain evidence="8 9">DSM 42178</strain>
    </source>
</reference>
<evidence type="ECO:0000256" key="5">
    <source>
        <dbReference type="ARBA" id="ARBA00023163"/>
    </source>
</evidence>
<evidence type="ECO:0000256" key="6">
    <source>
        <dbReference type="PROSITE-ProRule" id="PRU01091"/>
    </source>
</evidence>
<organism evidence="8 9">
    <name type="scientific">Allostreptomyces psammosilenae</name>
    <dbReference type="NCBI Taxonomy" id="1892865"/>
    <lineage>
        <taxon>Bacteria</taxon>
        <taxon>Bacillati</taxon>
        <taxon>Actinomycetota</taxon>
        <taxon>Actinomycetes</taxon>
        <taxon>Kitasatosporales</taxon>
        <taxon>Streptomycetaceae</taxon>
        <taxon>Allostreptomyces</taxon>
    </lineage>
</organism>
<evidence type="ECO:0000313" key="8">
    <source>
        <dbReference type="EMBL" id="NYI04197.1"/>
    </source>
</evidence>
<feature type="domain" description="OmpR/PhoB-type" evidence="7">
    <location>
        <begin position="1"/>
        <end position="102"/>
    </location>
</feature>
<evidence type="ECO:0000256" key="1">
    <source>
        <dbReference type="ARBA" id="ARBA00005820"/>
    </source>
</evidence>
<dbReference type="PANTHER" id="PTHR35807:SF1">
    <property type="entry name" value="TRANSCRIPTIONAL REGULATOR REDD"/>
    <property type="match status" value="1"/>
</dbReference>
<keyword evidence="5" id="KW-0804">Transcription</keyword>
<dbReference type="PROSITE" id="PS51755">
    <property type="entry name" value="OMPR_PHOB"/>
    <property type="match status" value="1"/>
</dbReference>
<dbReference type="RefSeq" id="WP_179813133.1">
    <property type="nucleotide sequence ID" value="NZ_JACBZD010000001.1"/>
</dbReference>
<protein>
    <submittedName>
        <fullName evidence="8">DNA-binding SARP family transcriptional activator</fullName>
    </submittedName>
</protein>
<dbReference type="Proteomes" id="UP000567795">
    <property type="component" value="Unassembled WGS sequence"/>
</dbReference>
<dbReference type="SUPFAM" id="SSF46894">
    <property type="entry name" value="C-terminal effector domain of the bipartite response regulators"/>
    <property type="match status" value="1"/>
</dbReference>
<evidence type="ECO:0000259" key="7">
    <source>
        <dbReference type="PROSITE" id="PS51755"/>
    </source>
</evidence>
<keyword evidence="4 6" id="KW-0238">DNA-binding</keyword>
<dbReference type="InterPro" id="IPR036388">
    <property type="entry name" value="WH-like_DNA-bd_sf"/>
</dbReference>
<dbReference type="InterPro" id="IPR051677">
    <property type="entry name" value="AfsR-DnrI-RedD_regulator"/>
</dbReference>
<dbReference type="GO" id="GO:0000160">
    <property type="term" value="P:phosphorelay signal transduction system"/>
    <property type="evidence" value="ECO:0007669"/>
    <property type="project" value="UniProtKB-KW"/>
</dbReference>
<keyword evidence="2" id="KW-0902">Two-component regulatory system</keyword>
<dbReference type="SMART" id="SM00862">
    <property type="entry name" value="Trans_reg_C"/>
    <property type="match status" value="1"/>
</dbReference>
<accession>A0A852ZRV7</accession>
<dbReference type="AlphaFoldDB" id="A0A852ZRV7"/>
<dbReference type="Gene3D" id="1.25.40.10">
    <property type="entry name" value="Tetratricopeptide repeat domain"/>
    <property type="match status" value="1"/>
</dbReference>
<dbReference type="Gene3D" id="1.10.10.10">
    <property type="entry name" value="Winged helix-like DNA-binding domain superfamily/Winged helix DNA-binding domain"/>
    <property type="match status" value="1"/>
</dbReference>
<feature type="DNA-binding region" description="OmpR/PhoB-type" evidence="6">
    <location>
        <begin position="1"/>
        <end position="102"/>
    </location>
</feature>
<dbReference type="SMART" id="SM01043">
    <property type="entry name" value="BTAD"/>
    <property type="match status" value="1"/>
</dbReference>
<comment type="similarity">
    <text evidence="1">Belongs to the AfsR/DnrI/RedD regulatory family.</text>
</comment>
<dbReference type="CDD" id="cd15831">
    <property type="entry name" value="BTAD"/>
    <property type="match status" value="1"/>
</dbReference>
<comment type="caution">
    <text evidence="8">The sequence shown here is derived from an EMBL/GenBank/DDBJ whole genome shotgun (WGS) entry which is preliminary data.</text>
</comment>